<dbReference type="GO" id="GO:0006749">
    <property type="term" value="P:glutathione metabolic process"/>
    <property type="evidence" value="ECO:0007669"/>
    <property type="project" value="UniProtKB-UniRule"/>
</dbReference>
<dbReference type="SUPFAM" id="SSF52833">
    <property type="entry name" value="Thioredoxin-like"/>
    <property type="match status" value="1"/>
</dbReference>
<dbReference type="SFLD" id="SFLDS00019">
    <property type="entry name" value="Glutathione_Transferase_(cytos"/>
    <property type="match status" value="1"/>
</dbReference>
<dbReference type="InterPro" id="IPR050983">
    <property type="entry name" value="GST_Omega/HSP26"/>
</dbReference>
<dbReference type="Gene3D" id="3.40.30.10">
    <property type="entry name" value="Glutaredoxin"/>
    <property type="match status" value="1"/>
</dbReference>
<dbReference type="EnsemblMetazoa" id="G21877.2">
    <property type="protein sequence ID" value="G21877.2:cds"/>
    <property type="gene ID" value="G21877"/>
</dbReference>
<dbReference type="Pfam" id="PF00043">
    <property type="entry name" value="GST_C"/>
    <property type="match status" value="1"/>
</dbReference>
<dbReference type="InterPro" id="IPR004045">
    <property type="entry name" value="Glutathione_S-Trfase_N"/>
</dbReference>
<protein>
    <recommendedName>
        <fullName evidence="5">Glutathione S-transferase omega</fullName>
        <shortName evidence="5">GSTO</shortName>
        <ecNumber evidence="5">1.20.4.2</ecNumber>
        <ecNumber evidence="5">1.8.5.1</ecNumber>
        <ecNumber evidence="5">2.5.1.18</ecNumber>
    </recommendedName>
    <alternativeName>
        <fullName evidence="5">Glutathione-dependent dehydroascorbate reductase</fullName>
    </alternativeName>
    <alternativeName>
        <fullName evidence="5">Monomethylarsonic acid reductase</fullName>
    </alternativeName>
</protein>
<feature type="domain" description="GST C-terminal" evidence="7">
    <location>
        <begin position="123"/>
        <end position="267"/>
    </location>
</feature>
<evidence type="ECO:0000259" key="6">
    <source>
        <dbReference type="PROSITE" id="PS50404"/>
    </source>
</evidence>
<dbReference type="InterPro" id="IPR036249">
    <property type="entry name" value="Thioredoxin-like_sf"/>
</dbReference>
<evidence type="ECO:0000256" key="5">
    <source>
        <dbReference type="RuleBase" id="RU368071"/>
    </source>
</evidence>
<dbReference type="GO" id="GO:0005737">
    <property type="term" value="C:cytoplasm"/>
    <property type="evidence" value="ECO:0007669"/>
    <property type="project" value="InterPro"/>
</dbReference>
<comment type="similarity">
    <text evidence="1 5">Belongs to the GST superfamily. Omega family.</text>
</comment>
<keyword evidence="5" id="KW-0808">Transferase</keyword>
<dbReference type="Gene3D" id="1.20.1050.10">
    <property type="match status" value="1"/>
</dbReference>
<comment type="function">
    <text evidence="5">Exhibits glutathione-dependent thiol transferase activity. Has high dehydroascorbate reductase activity and may contribute to the recycling of ascorbic acid. Participates in the biotransformation of inorganic arsenic and reduces monomethylarsonic acid (MMA).</text>
</comment>
<dbReference type="GO" id="GO:0004364">
    <property type="term" value="F:glutathione transferase activity"/>
    <property type="evidence" value="ECO:0007669"/>
    <property type="project" value="UniProtKB-UniRule"/>
</dbReference>
<dbReference type="InterPro" id="IPR004046">
    <property type="entry name" value="GST_C"/>
</dbReference>
<dbReference type="PANTHER" id="PTHR43968:SF6">
    <property type="entry name" value="GLUTATHIONE S-TRANSFERASE OMEGA"/>
    <property type="match status" value="1"/>
</dbReference>
<dbReference type="InterPro" id="IPR036282">
    <property type="entry name" value="Glutathione-S-Trfase_C_sf"/>
</dbReference>
<dbReference type="SUPFAM" id="SSF47616">
    <property type="entry name" value="GST C-terminal domain-like"/>
    <property type="match status" value="1"/>
</dbReference>
<dbReference type="PROSITE" id="PS50405">
    <property type="entry name" value="GST_CTER"/>
    <property type="match status" value="1"/>
</dbReference>
<sequence>MFTFTHLRRSLQKKIHVPQNTARLFSEIKVMSEKALGRGSQCPPLAPGTLRLYSMRFCPYAQRTRLALLHKNIEFETVNINLKQKPDWFRARNPIGLVPVLEFDDKIVYESNVCNEYLDNIYPTPKLIPTDFYRASRDKMLWETFGKVTELFYEIPKSVADGSLDKCIRRYERQLRRYESELSNRGEYFGGSSPCMVDFMIWPWFERIPVLTIIAPEAEIDPNKFPHLSSWMKLMMELPAVRETYEEPTSHVHFFSSLRAGNPDYDYGLK</sequence>
<dbReference type="InterPro" id="IPR010987">
    <property type="entry name" value="Glutathione-S-Trfase_C-like"/>
</dbReference>
<evidence type="ECO:0000256" key="1">
    <source>
        <dbReference type="ARBA" id="ARBA00011067"/>
    </source>
</evidence>
<dbReference type="EnsemblMetazoa" id="G21877.1">
    <property type="protein sequence ID" value="G21877.1:cds"/>
    <property type="gene ID" value="G21877"/>
</dbReference>
<evidence type="ECO:0000256" key="3">
    <source>
        <dbReference type="ARBA" id="ARBA00048353"/>
    </source>
</evidence>
<keyword evidence="2 5" id="KW-0560">Oxidoreductase</keyword>
<dbReference type="EC" id="2.5.1.18" evidence="5"/>
<dbReference type="AlphaFoldDB" id="A0A8W8K0E5"/>
<reference evidence="8" key="1">
    <citation type="submission" date="2022-08" db="UniProtKB">
        <authorList>
            <consortium name="EnsemblMetazoa"/>
        </authorList>
    </citation>
    <scope>IDENTIFICATION</scope>
    <source>
        <strain evidence="8">05x7-T-G4-1.051#20</strain>
    </source>
</reference>
<comment type="catalytic activity">
    <reaction evidence="5">
        <text>RX + glutathione = an S-substituted glutathione + a halide anion + H(+)</text>
        <dbReference type="Rhea" id="RHEA:16437"/>
        <dbReference type="ChEBI" id="CHEBI:15378"/>
        <dbReference type="ChEBI" id="CHEBI:16042"/>
        <dbReference type="ChEBI" id="CHEBI:17792"/>
        <dbReference type="ChEBI" id="CHEBI:57925"/>
        <dbReference type="ChEBI" id="CHEBI:90779"/>
        <dbReference type="EC" id="2.5.1.18"/>
    </reaction>
</comment>
<dbReference type="FunFam" id="1.20.1050.10:FF:000009">
    <property type="entry name" value="Glutathione S-transferase omega-1"/>
    <property type="match status" value="1"/>
</dbReference>
<evidence type="ECO:0000313" key="9">
    <source>
        <dbReference type="Proteomes" id="UP000005408"/>
    </source>
</evidence>
<dbReference type="OrthoDB" id="4951845at2759"/>
<dbReference type="GO" id="GO:0050610">
    <property type="term" value="F:methylarsonate reductase activity"/>
    <property type="evidence" value="ECO:0007669"/>
    <property type="project" value="UniProtKB-UniRule"/>
</dbReference>
<dbReference type="PROSITE" id="PS50404">
    <property type="entry name" value="GST_NTER"/>
    <property type="match status" value="1"/>
</dbReference>
<dbReference type="SFLD" id="SFLDG00358">
    <property type="entry name" value="Main_(cytGST)"/>
    <property type="match status" value="1"/>
</dbReference>
<dbReference type="EC" id="1.8.5.1" evidence="5"/>
<dbReference type="PRINTS" id="PR01625">
    <property type="entry name" value="GSTRNSFRASEO"/>
</dbReference>
<proteinExistence type="inferred from homology"/>
<organism evidence="8 9">
    <name type="scientific">Magallana gigas</name>
    <name type="common">Pacific oyster</name>
    <name type="synonym">Crassostrea gigas</name>
    <dbReference type="NCBI Taxonomy" id="29159"/>
    <lineage>
        <taxon>Eukaryota</taxon>
        <taxon>Metazoa</taxon>
        <taxon>Spiralia</taxon>
        <taxon>Lophotrochozoa</taxon>
        <taxon>Mollusca</taxon>
        <taxon>Bivalvia</taxon>
        <taxon>Autobranchia</taxon>
        <taxon>Pteriomorphia</taxon>
        <taxon>Ostreida</taxon>
        <taxon>Ostreoidea</taxon>
        <taxon>Ostreidae</taxon>
        <taxon>Magallana</taxon>
    </lineage>
</organism>
<dbReference type="EC" id="1.20.4.2" evidence="5"/>
<evidence type="ECO:0000256" key="2">
    <source>
        <dbReference type="ARBA" id="ARBA00023002"/>
    </source>
</evidence>
<comment type="catalytic activity">
    <reaction evidence="3 5">
        <text>methylarsonate + 2 glutathione + H(+) = methylarsonous acid + glutathione disulfide + H2O</text>
        <dbReference type="Rhea" id="RHEA:15969"/>
        <dbReference type="ChEBI" id="CHEBI:15377"/>
        <dbReference type="ChEBI" id="CHEBI:15378"/>
        <dbReference type="ChEBI" id="CHEBI:17826"/>
        <dbReference type="ChEBI" id="CHEBI:33409"/>
        <dbReference type="ChEBI" id="CHEBI:57925"/>
        <dbReference type="ChEBI" id="CHEBI:58297"/>
        <dbReference type="EC" id="1.20.4.2"/>
    </reaction>
</comment>
<dbReference type="InterPro" id="IPR005442">
    <property type="entry name" value="GST_omega"/>
</dbReference>
<evidence type="ECO:0000259" key="7">
    <source>
        <dbReference type="PROSITE" id="PS50405"/>
    </source>
</evidence>
<name>A0A8W8K0E5_MAGGI</name>
<feature type="domain" description="GST N-terminal" evidence="6">
    <location>
        <begin position="48"/>
        <end position="126"/>
    </location>
</feature>
<keyword evidence="9" id="KW-1185">Reference proteome</keyword>
<evidence type="ECO:0000256" key="4">
    <source>
        <dbReference type="ARBA" id="ARBA00049544"/>
    </source>
</evidence>
<dbReference type="GO" id="GO:0045174">
    <property type="term" value="F:glutathione dehydrogenase (ascorbate) activity"/>
    <property type="evidence" value="ECO:0007669"/>
    <property type="project" value="UniProtKB-UniRule"/>
</dbReference>
<accession>A0A8W8K0E5</accession>
<dbReference type="OMA" id="MWPWCER"/>
<dbReference type="PANTHER" id="PTHR43968">
    <property type="match status" value="1"/>
</dbReference>
<dbReference type="FunFam" id="3.40.30.10:FF:000123">
    <property type="entry name" value="Glutathione transferase o1"/>
    <property type="match status" value="1"/>
</dbReference>
<dbReference type="Proteomes" id="UP000005408">
    <property type="component" value="Unassembled WGS sequence"/>
</dbReference>
<dbReference type="Pfam" id="PF13417">
    <property type="entry name" value="GST_N_3"/>
    <property type="match status" value="1"/>
</dbReference>
<dbReference type="InterPro" id="IPR040079">
    <property type="entry name" value="Glutathione_S-Trfase"/>
</dbReference>
<evidence type="ECO:0000313" key="8">
    <source>
        <dbReference type="EnsemblMetazoa" id="G21877.1:cds"/>
    </source>
</evidence>
<comment type="catalytic activity">
    <reaction evidence="4 5">
        <text>L-dehydroascorbate + 2 glutathione = glutathione disulfide + L-ascorbate</text>
        <dbReference type="Rhea" id="RHEA:24424"/>
        <dbReference type="ChEBI" id="CHEBI:38290"/>
        <dbReference type="ChEBI" id="CHEBI:57925"/>
        <dbReference type="ChEBI" id="CHEBI:58297"/>
        <dbReference type="ChEBI" id="CHEBI:58539"/>
        <dbReference type="EC" id="1.8.5.1"/>
    </reaction>
</comment>